<dbReference type="PANTHER" id="PTHR43397">
    <property type="entry name" value="ERGOTHIONEINE BIOSYNTHESIS PROTEIN 1"/>
    <property type="match status" value="1"/>
</dbReference>
<dbReference type="InterPro" id="IPR051128">
    <property type="entry name" value="EgtD_Methyltrsf_superfamily"/>
</dbReference>
<keyword evidence="2 4" id="KW-0808">Transferase</keyword>
<gene>
    <name evidence="4" type="primary">egtD</name>
    <name evidence="4" type="ORF">Pan181_45550</name>
</gene>
<dbReference type="PANTHER" id="PTHR43397:SF1">
    <property type="entry name" value="ERGOTHIONEINE BIOSYNTHESIS PROTEIN 1"/>
    <property type="match status" value="1"/>
</dbReference>
<accession>A0A518AUE3</accession>
<dbReference type="NCBIfam" id="TIGR03438">
    <property type="entry name" value="egtD_ergothio"/>
    <property type="match status" value="1"/>
</dbReference>
<dbReference type="OrthoDB" id="5289726at2"/>
<dbReference type="InterPro" id="IPR019257">
    <property type="entry name" value="MeTrfase_dom"/>
</dbReference>
<reference evidence="4 5" key="1">
    <citation type="submission" date="2019-02" db="EMBL/GenBank/DDBJ databases">
        <title>Deep-cultivation of Planctomycetes and their phenomic and genomic characterization uncovers novel biology.</title>
        <authorList>
            <person name="Wiegand S."/>
            <person name="Jogler M."/>
            <person name="Boedeker C."/>
            <person name="Pinto D."/>
            <person name="Vollmers J."/>
            <person name="Rivas-Marin E."/>
            <person name="Kohn T."/>
            <person name="Peeters S.H."/>
            <person name="Heuer A."/>
            <person name="Rast P."/>
            <person name="Oberbeckmann S."/>
            <person name="Bunk B."/>
            <person name="Jeske O."/>
            <person name="Meyerdierks A."/>
            <person name="Storesund J.E."/>
            <person name="Kallscheuer N."/>
            <person name="Luecker S."/>
            <person name="Lage O.M."/>
            <person name="Pohl T."/>
            <person name="Merkel B.J."/>
            <person name="Hornburger P."/>
            <person name="Mueller R.-W."/>
            <person name="Bruemmer F."/>
            <person name="Labrenz M."/>
            <person name="Spormann A.M."/>
            <person name="Op den Camp H."/>
            <person name="Overmann J."/>
            <person name="Amann R."/>
            <person name="Jetten M.S.M."/>
            <person name="Mascher T."/>
            <person name="Medema M.H."/>
            <person name="Devos D.P."/>
            <person name="Kaster A.-K."/>
            <person name="Ovreas L."/>
            <person name="Rohde M."/>
            <person name="Galperin M.Y."/>
            <person name="Jogler C."/>
        </authorList>
    </citation>
    <scope>NUCLEOTIDE SEQUENCE [LARGE SCALE GENOMIC DNA]</scope>
    <source>
        <strain evidence="4 5">Pan181</strain>
    </source>
</reference>
<dbReference type="AlphaFoldDB" id="A0A518AUE3"/>
<name>A0A518AUE3_9BACT</name>
<dbReference type="SUPFAM" id="SSF53335">
    <property type="entry name" value="S-adenosyl-L-methionine-dependent methyltransferases"/>
    <property type="match status" value="1"/>
</dbReference>
<dbReference type="Gene3D" id="3.40.50.150">
    <property type="entry name" value="Vaccinia Virus protein VP39"/>
    <property type="match status" value="1"/>
</dbReference>
<proteinExistence type="predicted"/>
<dbReference type="Proteomes" id="UP000315750">
    <property type="component" value="Chromosome"/>
</dbReference>
<organism evidence="4 5">
    <name type="scientific">Aeoliella mucimassa</name>
    <dbReference type="NCBI Taxonomy" id="2527972"/>
    <lineage>
        <taxon>Bacteria</taxon>
        <taxon>Pseudomonadati</taxon>
        <taxon>Planctomycetota</taxon>
        <taxon>Planctomycetia</taxon>
        <taxon>Pirellulales</taxon>
        <taxon>Lacipirellulaceae</taxon>
        <taxon>Aeoliella</taxon>
    </lineage>
</organism>
<protein>
    <submittedName>
        <fullName evidence="4">Histidine-specific methyltransferase EgtD</fullName>
        <ecNumber evidence="4">2.1.1.44</ecNumber>
    </submittedName>
</protein>
<dbReference type="InterPro" id="IPR035094">
    <property type="entry name" value="EgtD"/>
</dbReference>
<dbReference type="RefSeq" id="WP_145250105.1">
    <property type="nucleotide sequence ID" value="NZ_CP036278.1"/>
</dbReference>
<evidence type="ECO:0000313" key="4">
    <source>
        <dbReference type="EMBL" id="QDU58322.1"/>
    </source>
</evidence>
<dbReference type="EMBL" id="CP036278">
    <property type="protein sequence ID" value="QDU58322.1"/>
    <property type="molecule type" value="Genomic_DNA"/>
</dbReference>
<dbReference type="GO" id="GO:0052706">
    <property type="term" value="F:L-histidine N(alpha)-methyltransferase activity"/>
    <property type="evidence" value="ECO:0007669"/>
    <property type="project" value="UniProtKB-EC"/>
</dbReference>
<dbReference type="CDD" id="cd02440">
    <property type="entry name" value="AdoMet_MTases"/>
    <property type="match status" value="1"/>
</dbReference>
<dbReference type="GO" id="GO:0032259">
    <property type="term" value="P:methylation"/>
    <property type="evidence" value="ECO:0007669"/>
    <property type="project" value="UniProtKB-KW"/>
</dbReference>
<dbReference type="InterPro" id="IPR029063">
    <property type="entry name" value="SAM-dependent_MTases_sf"/>
</dbReference>
<keyword evidence="1 4" id="KW-0489">Methyltransferase</keyword>
<dbReference type="EC" id="2.1.1.44" evidence="4"/>
<dbReference type="KEGG" id="amuc:Pan181_45550"/>
<sequence length="320" mass="35853">MPPSTTTELPLAIEEFLEDVLEGLSGEQKTLPSKYFYDRRGSLLFDQICELPEYYPTRTEVAIMQQHGQQMADRIGERAIVVELGSGSSMKTGALLSRLPKPTCYVPVDISGEHLYEAAERIAEAHDDVQVVPVHADFTQEFALPDAEFEPARCVAYFPGSTIGNFRPAAAEELLSRLSNLVGPGGGLLIGFDLIKDRRTLEQAYDDQQQVTAKFNLNLLRRINEELDGDFDLRAFTHRAVFNEEHHRIEMHLVSQADQTVHLAGRSIAFRQGETVRTELSHKYSVESFSEMASRAGFAAPTVWTDPSRLFAVAYFPVEE</sequence>
<keyword evidence="5" id="KW-1185">Reference proteome</keyword>
<evidence type="ECO:0000256" key="1">
    <source>
        <dbReference type="ARBA" id="ARBA00022603"/>
    </source>
</evidence>
<feature type="domain" description="Histidine-specific methyltransferase SAM-dependent" evidence="3">
    <location>
        <begin position="17"/>
        <end position="315"/>
    </location>
</feature>
<dbReference type="Pfam" id="PF10017">
    <property type="entry name" value="Methyltransf_33"/>
    <property type="match status" value="1"/>
</dbReference>
<evidence type="ECO:0000313" key="5">
    <source>
        <dbReference type="Proteomes" id="UP000315750"/>
    </source>
</evidence>
<evidence type="ECO:0000256" key="2">
    <source>
        <dbReference type="ARBA" id="ARBA00022679"/>
    </source>
</evidence>
<dbReference type="PIRSF" id="PIRSF018005">
    <property type="entry name" value="UCP018005"/>
    <property type="match status" value="1"/>
</dbReference>
<evidence type="ECO:0000259" key="3">
    <source>
        <dbReference type="Pfam" id="PF10017"/>
    </source>
</evidence>
<dbReference type="InterPro" id="IPR017804">
    <property type="entry name" value="MeTrfase_EgtD-like"/>
</dbReference>